<dbReference type="EMBL" id="MU863883">
    <property type="protein sequence ID" value="KAK4204222.1"/>
    <property type="molecule type" value="Genomic_DNA"/>
</dbReference>
<comment type="caution">
    <text evidence="3">The sequence shown here is derived from an EMBL/GenBank/DDBJ whole genome shotgun (WGS) entry which is preliminary data.</text>
</comment>
<feature type="coiled-coil region" evidence="1">
    <location>
        <begin position="14"/>
        <end position="41"/>
    </location>
</feature>
<evidence type="ECO:0000256" key="2">
    <source>
        <dbReference type="SAM" id="MobiDB-lite"/>
    </source>
</evidence>
<proteinExistence type="predicted"/>
<feature type="compositionally biased region" description="Polar residues" evidence="2">
    <location>
        <begin position="282"/>
        <end position="309"/>
    </location>
</feature>
<evidence type="ECO:0000256" key="1">
    <source>
        <dbReference type="SAM" id="Coils"/>
    </source>
</evidence>
<evidence type="ECO:0000313" key="4">
    <source>
        <dbReference type="Proteomes" id="UP001303160"/>
    </source>
</evidence>
<reference evidence="3" key="1">
    <citation type="journal article" date="2023" name="Mol. Phylogenet. Evol.">
        <title>Genome-scale phylogeny and comparative genomics of the fungal order Sordariales.</title>
        <authorList>
            <person name="Hensen N."/>
            <person name="Bonometti L."/>
            <person name="Westerberg I."/>
            <person name="Brannstrom I.O."/>
            <person name="Guillou S."/>
            <person name="Cros-Aarteil S."/>
            <person name="Calhoun S."/>
            <person name="Haridas S."/>
            <person name="Kuo A."/>
            <person name="Mondo S."/>
            <person name="Pangilinan J."/>
            <person name="Riley R."/>
            <person name="LaButti K."/>
            <person name="Andreopoulos B."/>
            <person name="Lipzen A."/>
            <person name="Chen C."/>
            <person name="Yan M."/>
            <person name="Daum C."/>
            <person name="Ng V."/>
            <person name="Clum A."/>
            <person name="Steindorff A."/>
            <person name="Ohm R.A."/>
            <person name="Martin F."/>
            <person name="Silar P."/>
            <person name="Natvig D.O."/>
            <person name="Lalanne C."/>
            <person name="Gautier V."/>
            <person name="Ament-Velasquez S.L."/>
            <person name="Kruys A."/>
            <person name="Hutchinson M.I."/>
            <person name="Powell A.J."/>
            <person name="Barry K."/>
            <person name="Miller A.N."/>
            <person name="Grigoriev I.V."/>
            <person name="Debuchy R."/>
            <person name="Gladieux P."/>
            <person name="Hiltunen Thoren M."/>
            <person name="Johannesson H."/>
        </authorList>
    </citation>
    <scope>NUCLEOTIDE SEQUENCE</scope>
    <source>
        <strain evidence="3">CBS 315.58</strain>
    </source>
</reference>
<organism evidence="3 4">
    <name type="scientific">Triangularia verruculosa</name>
    <dbReference type="NCBI Taxonomy" id="2587418"/>
    <lineage>
        <taxon>Eukaryota</taxon>
        <taxon>Fungi</taxon>
        <taxon>Dikarya</taxon>
        <taxon>Ascomycota</taxon>
        <taxon>Pezizomycotina</taxon>
        <taxon>Sordariomycetes</taxon>
        <taxon>Sordariomycetidae</taxon>
        <taxon>Sordariales</taxon>
        <taxon>Podosporaceae</taxon>
        <taxon>Triangularia</taxon>
    </lineage>
</organism>
<dbReference type="AlphaFoldDB" id="A0AAN6XV10"/>
<keyword evidence="4" id="KW-1185">Reference proteome</keyword>
<evidence type="ECO:0000313" key="3">
    <source>
        <dbReference type="EMBL" id="KAK4204222.1"/>
    </source>
</evidence>
<sequence>MTSIQSRIDALGRRRQARERLRQAVSRIRASTREINSANRRTIQKRSLRRSRLTQEDVVRRASAVVQASRQPQTAIDQVIHPNVEALLATTEALNTSNQDLHKNAQRLAATTEALVEQFQCLQSSGAGSQPSQAYAESFQATVTGLLQQSIAENLRLDAQSQEAEQSPDVNHQALQASSPATQHSQGHQSGNQTVQEETESQTASAQIEQSEDSVTRGEPPPGGGALPEGAEPGEGTDPGDSPKPGNDAGSGNDVESGDSTKSGGGTKSVEDTRSGDLTEPGNGTQSGPDSTTEASNNIAPKPGSTTGAGDNIQPEPESVTEAGDKLESGNNIEPDSATEAGDSIEPADHTEPGNNTQPSGGTELGRKLCANRTDEEFNHPYWYFDDAKPDNVPAKKWERMRLWRRARRTLRTRIYDEWMNNALRLDPAVHVEKLRGILNLKSPTLLSELPVVSLLAIKYFITSLLDIRMKRLMWTGKHREKDLEYARRTEFIRYVYSDQFLCFDYTIPEGETVEQRTARLARDSCVWLSHEPSKHKDCCKTSKESTDYMRATKNQEAFHSRVLLPFEDYPSE</sequence>
<keyword evidence="1" id="KW-0175">Coiled coil</keyword>
<feature type="region of interest" description="Disordered" evidence="2">
    <location>
        <begin position="159"/>
        <end position="366"/>
    </location>
</feature>
<dbReference type="Proteomes" id="UP001303160">
    <property type="component" value="Unassembled WGS sequence"/>
</dbReference>
<accession>A0AAN6XV10</accession>
<gene>
    <name evidence="3" type="ORF">QBC40DRAFT_333583</name>
</gene>
<protein>
    <submittedName>
        <fullName evidence="3">Uncharacterized protein</fullName>
    </submittedName>
</protein>
<feature type="compositionally biased region" description="Polar residues" evidence="2">
    <location>
        <begin position="159"/>
        <end position="209"/>
    </location>
</feature>
<reference evidence="3" key="2">
    <citation type="submission" date="2023-05" db="EMBL/GenBank/DDBJ databases">
        <authorList>
            <consortium name="Lawrence Berkeley National Laboratory"/>
            <person name="Steindorff A."/>
            <person name="Hensen N."/>
            <person name="Bonometti L."/>
            <person name="Westerberg I."/>
            <person name="Brannstrom I.O."/>
            <person name="Guillou S."/>
            <person name="Cros-Aarteil S."/>
            <person name="Calhoun S."/>
            <person name="Haridas S."/>
            <person name="Kuo A."/>
            <person name="Mondo S."/>
            <person name="Pangilinan J."/>
            <person name="Riley R."/>
            <person name="Labutti K."/>
            <person name="Andreopoulos B."/>
            <person name="Lipzen A."/>
            <person name="Chen C."/>
            <person name="Yanf M."/>
            <person name="Daum C."/>
            <person name="Ng V."/>
            <person name="Clum A."/>
            <person name="Ohm R."/>
            <person name="Martin F."/>
            <person name="Silar P."/>
            <person name="Natvig D."/>
            <person name="Lalanne C."/>
            <person name="Gautier V."/>
            <person name="Ament-Velasquez S.L."/>
            <person name="Kruys A."/>
            <person name="Hutchinson M.I."/>
            <person name="Powell A.J."/>
            <person name="Barry K."/>
            <person name="Miller A.N."/>
            <person name="Grigoriev I.V."/>
            <person name="Debuchy R."/>
            <person name="Gladieux P."/>
            <person name="Thoren M.H."/>
            <person name="Johannesson H."/>
        </authorList>
    </citation>
    <scope>NUCLEOTIDE SEQUENCE</scope>
    <source>
        <strain evidence="3">CBS 315.58</strain>
    </source>
</reference>
<name>A0AAN6XV10_9PEZI</name>